<protein>
    <submittedName>
        <fullName evidence="10">PAX9 protein</fullName>
    </submittedName>
</protein>
<keyword evidence="2" id="KW-0217">Developmental protein</keyword>
<evidence type="ECO:0000256" key="1">
    <source>
        <dbReference type="ARBA" id="ARBA00004123"/>
    </source>
</evidence>
<feature type="compositionally biased region" description="Basic residues" evidence="8">
    <location>
        <begin position="352"/>
        <end position="370"/>
    </location>
</feature>
<dbReference type="Pfam" id="PF17906">
    <property type="entry name" value="HTH_48"/>
    <property type="match status" value="1"/>
</dbReference>
<evidence type="ECO:0000256" key="5">
    <source>
        <dbReference type="ARBA" id="ARBA00023125"/>
    </source>
</evidence>
<dbReference type="EMBL" id="JAANIB010008112">
    <property type="protein sequence ID" value="KAG5324361.1"/>
    <property type="molecule type" value="Genomic_DNA"/>
</dbReference>
<accession>A0A836JTC8</accession>
<dbReference type="InterPro" id="IPR009057">
    <property type="entry name" value="Homeodomain-like_sf"/>
</dbReference>
<keyword evidence="7" id="KW-0539">Nucleus</keyword>
<dbReference type="Gene3D" id="1.10.10.1450">
    <property type="match status" value="1"/>
</dbReference>
<dbReference type="FunFam" id="1.10.10.10:FF:000084">
    <property type="entry name" value="paired box protein Pax-9"/>
    <property type="match status" value="1"/>
</dbReference>
<dbReference type="SMART" id="SM00351">
    <property type="entry name" value="PAX"/>
    <property type="match status" value="1"/>
</dbReference>
<feature type="non-terminal residue" evidence="10">
    <location>
        <position position="1"/>
    </location>
</feature>
<feature type="domain" description="Paired" evidence="9">
    <location>
        <begin position="219"/>
        <end position="345"/>
    </location>
</feature>
<keyword evidence="5" id="KW-0238">DNA-binding</keyword>
<dbReference type="PANTHER" id="PTHR45636">
    <property type="entry name" value="PAIRED BOX PROTEIN PAX-6-RELATED-RELATED"/>
    <property type="match status" value="1"/>
</dbReference>
<reference evidence="10 11" key="1">
    <citation type="submission" date="2020-02" db="EMBL/GenBank/DDBJ databases">
        <title>Relaxed selection underlies rapid genomic changes in the transitions from sociality to social parasitism in ants.</title>
        <authorList>
            <person name="Bi X."/>
        </authorList>
    </citation>
    <scope>NUCLEOTIDE SEQUENCE [LARGE SCALE GENOMIC DNA]</scope>
    <source>
        <strain evidence="10">BGI-DK2014b</strain>
        <tissue evidence="10">Whole body</tissue>
    </source>
</reference>
<feature type="compositionally biased region" description="Low complexity" evidence="8">
    <location>
        <begin position="454"/>
        <end position="473"/>
    </location>
</feature>
<dbReference type="GO" id="GO:0000978">
    <property type="term" value="F:RNA polymerase II cis-regulatory region sequence-specific DNA binding"/>
    <property type="evidence" value="ECO:0007669"/>
    <property type="project" value="TreeGrafter"/>
</dbReference>
<dbReference type="PROSITE" id="PS00034">
    <property type="entry name" value="PAIRED_1"/>
    <property type="match status" value="1"/>
</dbReference>
<organism evidence="10 11">
    <name type="scientific">Acromyrmex heyeri</name>
    <dbReference type="NCBI Taxonomy" id="230685"/>
    <lineage>
        <taxon>Eukaryota</taxon>
        <taxon>Metazoa</taxon>
        <taxon>Ecdysozoa</taxon>
        <taxon>Arthropoda</taxon>
        <taxon>Hexapoda</taxon>
        <taxon>Insecta</taxon>
        <taxon>Pterygota</taxon>
        <taxon>Neoptera</taxon>
        <taxon>Endopterygota</taxon>
        <taxon>Hymenoptera</taxon>
        <taxon>Apocrita</taxon>
        <taxon>Aculeata</taxon>
        <taxon>Formicoidea</taxon>
        <taxon>Formicidae</taxon>
        <taxon>Myrmicinae</taxon>
        <taxon>Acromyrmex</taxon>
    </lineage>
</organism>
<dbReference type="PROSITE" id="PS51057">
    <property type="entry name" value="PAIRED_2"/>
    <property type="match status" value="1"/>
</dbReference>
<dbReference type="InterPro" id="IPR043182">
    <property type="entry name" value="PAIRED_DNA-bd_dom"/>
</dbReference>
<dbReference type="OrthoDB" id="3225452at2759"/>
<keyword evidence="4" id="KW-0805">Transcription regulation</keyword>
<feature type="region of interest" description="Disordered" evidence="8">
    <location>
        <begin position="349"/>
        <end position="370"/>
    </location>
</feature>
<keyword evidence="6" id="KW-0804">Transcription</keyword>
<keyword evidence="3" id="KW-0563">Paired box</keyword>
<comment type="subcellular location">
    <subcellularLocation>
        <location evidence="1">Nucleus</location>
    </subcellularLocation>
</comment>
<dbReference type="SUPFAM" id="SSF46689">
    <property type="entry name" value="Homeodomain-like"/>
    <property type="match status" value="1"/>
</dbReference>
<dbReference type="InterPro" id="IPR001523">
    <property type="entry name" value="Paired_dom"/>
</dbReference>
<evidence type="ECO:0000256" key="6">
    <source>
        <dbReference type="ARBA" id="ARBA00023163"/>
    </source>
</evidence>
<feature type="compositionally biased region" description="Polar residues" evidence="8">
    <location>
        <begin position="427"/>
        <end position="439"/>
    </location>
</feature>
<dbReference type="Pfam" id="PF00292">
    <property type="entry name" value="PAX"/>
    <property type="match status" value="1"/>
</dbReference>
<dbReference type="AlphaFoldDB" id="A0A836JTC8"/>
<keyword evidence="11" id="KW-1185">Reference proteome</keyword>
<feature type="compositionally biased region" description="Low complexity" evidence="8">
    <location>
        <begin position="482"/>
        <end position="493"/>
    </location>
</feature>
<sequence length="562" mass="63245">MKKSAAEAHRMLSNTYGEAAISERMCREWFQRFKNGDFDVEDRHSGGREKVFEDALEGLLDQDLKFENLTNIDIPSKVCSLLQLGDNFSLSIDLNKKIAIYQLIKDIKGNKNRHIYPNIIFTRANKDNETVVLKTENLLKDENTYLIVKKNPAKNLEGKVNDKLKKLRFNNTLLSKTYSLPKIYKTIIYQIFDIPNFSRRIYHFFQNHPECHKTETIYNLVDLNQLGGVFVNGRPLPNAVRLRIVELAQLGIRPCDISRQLRVSHGCVSKILARYHETGSILPGAIGGSKPRVTTPKVVQYIKQLKLKDPGIFAWEIRDRLLSDGVCDKYNVPSVSSISRILRNKVGTTTTMHHHSHHSAHHHHHHHHHFYAAAAAAGAALCPVPYPPTSYHPTAPPSIPHHHHQVGPSSESKLSSSSPPAVHDNGGHQTTINNSLQWPSPHTVHDILANSCNVQNSSSSSPTSSLCSTINNNHHNRRDDNSVNNNNNSNNENNNDHRISGSYLHHHHPHLAHHQQYYASALYHHHHHRTDAVTAATISSTLSVQAIMLQSGTINHPASPCN</sequence>
<evidence type="ECO:0000256" key="4">
    <source>
        <dbReference type="ARBA" id="ARBA00023015"/>
    </source>
</evidence>
<dbReference type="InterPro" id="IPR041426">
    <property type="entry name" value="Mos1_HTH"/>
</dbReference>
<name>A0A836JTC8_9HYME</name>
<evidence type="ECO:0000313" key="11">
    <source>
        <dbReference type="Proteomes" id="UP000670152"/>
    </source>
</evidence>
<comment type="caution">
    <text evidence="10">The sequence shown here is derived from an EMBL/GenBank/DDBJ whole genome shotgun (WGS) entry which is preliminary data.</text>
</comment>
<dbReference type="PANTHER" id="PTHR45636:SF16">
    <property type="entry name" value="PAIRED BOX POX-MESO PROTEIN"/>
    <property type="match status" value="1"/>
</dbReference>
<dbReference type="GO" id="GO:0005634">
    <property type="term" value="C:nucleus"/>
    <property type="evidence" value="ECO:0007669"/>
    <property type="project" value="UniProtKB-SubCell"/>
</dbReference>
<dbReference type="GO" id="GO:0009791">
    <property type="term" value="P:post-embryonic development"/>
    <property type="evidence" value="ECO:0007669"/>
    <property type="project" value="UniProtKB-ARBA"/>
</dbReference>
<dbReference type="Gene3D" id="1.10.10.10">
    <property type="entry name" value="Winged helix-like DNA-binding domain superfamily/Winged helix DNA-binding domain"/>
    <property type="match status" value="2"/>
</dbReference>
<dbReference type="Proteomes" id="UP000670152">
    <property type="component" value="Unassembled WGS sequence"/>
</dbReference>
<feature type="region of interest" description="Disordered" evidence="8">
    <location>
        <begin position="454"/>
        <end position="503"/>
    </location>
</feature>
<feature type="non-terminal residue" evidence="10">
    <location>
        <position position="562"/>
    </location>
</feature>
<dbReference type="PRINTS" id="PR00027">
    <property type="entry name" value="PAIREDBOX"/>
</dbReference>
<proteinExistence type="predicted"/>
<dbReference type="GO" id="GO:0000981">
    <property type="term" value="F:DNA-binding transcription factor activity, RNA polymerase II-specific"/>
    <property type="evidence" value="ECO:0007669"/>
    <property type="project" value="TreeGrafter"/>
</dbReference>
<feature type="region of interest" description="Disordered" evidence="8">
    <location>
        <begin position="393"/>
        <end position="439"/>
    </location>
</feature>
<dbReference type="InterPro" id="IPR043565">
    <property type="entry name" value="PAX_fam"/>
</dbReference>
<dbReference type="FunFam" id="1.10.10.10:FF:000003">
    <property type="entry name" value="Paired box protein Pax-6"/>
    <property type="match status" value="1"/>
</dbReference>
<evidence type="ECO:0000256" key="3">
    <source>
        <dbReference type="ARBA" id="ARBA00022724"/>
    </source>
</evidence>
<gene>
    <name evidence="10" type="primary">Pax9</name>
    <name evidence="10" type="ORF">G6Z77_0013307</name>
</gene>
<evidence type="ECO:0000256" key="8">
    <source>
        <dbReference type="SAM" id="MobiDB-lite"/>
    </source>
</evidence>
<evidence type="ECO:0000313" key="10">
    <source>
        <dbReference type="EMBL" id="KAG5324361.1"/>
    </source>
</evidence>
<feature type="compositionally biased region" description="Low complexity" evidence="8">
    <location>
        <begin position="408"/>
        <end position="420"/>
    </location>
</feature>
<evidence type="ECO:0000256" key="7">
    <source>
        <dbReference type="ARBA" id="ARBA00023242"/>
    </source>
</evidence>
<evidence type="ECO:0000259" key="9">
    <source>
        <dbReference type="PROSITE" id="PS51057"/>
    </source>
</evidence>
<dbReference type="CDD" id="cd00131">
    <property type="entry name" value="PAX"/>
    <property type="match status" value="1"/>
</dbReference>
<dbReference type="InterPro" id="IPR036388">
    <property type="entry name" value="WH-like_DNA-bd_sf"/>
</dbReference>
<evidence type="ECO:0000256" key="2">
    <source>
        <dbReference type="ARBA" id="ARBA00022473"/>
    </source>
</evidence>